<proteinExistence type="predicted"/>
<name>A3MSP3_PYRCJ</name>
<evidence type="ECO:0000259" key="3">
    <source>
        <dbReference type="SMART" id="SM00382"/>
    </source>
</evidence>
<keyword evidence="2" id="KW-0067">ATP-binding</keyword>
<keyword evidence="1" id="KW-0547">Nucleotide-binding</keyword>
<keyword evidence="5" id="KW-1185">Reference proteome</keyword>
<dbReference type="SMART" id="SM00382">
    <property type="entry name" value="AAA"/>
    <property type="match status" value="1"/>
</dbReference>
<evidence type="ECO:0000256" key="2">
    <source>
        <dbReference type="ARBA" id="ARBA00022840"/>
    </source>
</evidence>
<evidence type="ECO:0000313" key="5">
    <source>
        <dbReference type="Proteomes" id="UP000001431"/>
    </source>
</evidence>
<dbReference type="OrthoDB" id="17644at2157"/>
<dbReference type="HOGENOM" id="CLU_720847_0_0_2"/>
<dbReference type="InterPro" id="IPR027417">
    <property type="entry name" value="P-loop_NTPase"/>
</dbReference>
<dbReference type="PANTHER" id="PTHR43637">
    <property type="entry name" value="UPF0273 PROTEIN TM_0370"/>
    <property type="match status" value="1"/>
</dbReference>
<dbReference type="RefSeq" id="WP_011848917.1">
    <property type="nucleotide sequence ID" value="NC_009073.1"/>
</dbReference>
<dbReference type="Gene3D" id="3.40.50.300">
    <property type="entry name" value="P-loop containing nucleotide triphosphate hydrolases"/>
    <property type="match status" value="1"/>
</dbReference>
<dbReference type="eggNOG" id="arCOG01174">
    <property type="taxonomic scope" value="Archaea"/>
</dbReference>
<organism evidence="4 5">
    <name type="scientific">Pyrobaculum calidifontis (strain DSM 21063 / JCM 11548 / VA1)</name>
    <dbReference type="NCBI Taxonomy" id="410359"/>
    <lineage>
        <taxon>Archaea</taxon>
        <taxon>Thermoproteota</taxon>
        <taxon>Thermoprotei</taxon>
        <taxon>Thermoproteales</taxon>
        <taxon>Thermoproteaceae</taxon>
        <taxon>Pyrobaculum</taxon>
    </lineage>
</organism>
<dbReference type="GO" id="GO:0005524">
    <property type="term" value="F:ATP binding"/>
    <property type="evidence" value="ECO:0007669"/>
    <property type="project" value="UniProtKB-KW"/>
</dbReference>
<dbReference type="KEGG" id="pcl:Pcal_0223"/>
<dbReference type="Pfam" id="PF13481">
    <property type="entry name" value="AAA_25"/>
    <property type="match status" value="1"/>
</dbReference>
<feature type="domain" description="AAA+ ATPase" evidence="3">
    <location>
        <begin position="5"/>
        <end position="166"/>
    </location>
</feature>
<dbReference type="AlphaFoldDB" id="A3MSP3"/>
<dbReference type="GeneID" id="4908693"/>
<dbReference type="SUPFAM" id="SSF52540">
    <property type="entry name" value="P-loop containing nucleoside triphosphate hydrolases"/>
    <property type="match status" value="1"/>
</dbReference>
<gene>
    <name evidence="4" type="ordered locus">Pcal_0223</name>
</gene>
<evidence type="ECO:0000313" key="4">
    <source>
        <dbReference type="EMBL" id="ABO07660.1"/>
    </source>
</evidence>
<dbReference type="STRING" id="410359.Pcal_0223"/>
<dbReference type="InterPro" id="IPR003593">
    <property type="entry name" value="AAA+_ATPase"/>
</dbReference>
<dbReference type="Proteomes" id="UP000001431">
    <property type="component" value="Chromosome"/>
</dbReference>
<accession>A3MSP3</accession>
<protein>
    <submittedName>
        <fullName evidence="4">AAA ATPase</fullName>
    </submittedName>
</protein>
<dbReference type="PANTHER" id="PTHR43637:SF2">
    <property type="entry name" value="PROTEIN GVPD 1"/>
    <property type="match status" value="1"/>
</dbReference>
<reference evidence="4" key="1">
    <citation type="submission" date="2007-02" db="EMBL/GenBank/DDBJ databases">
        <title>Complete sequence of Pyrobaculum calidifontis JCM 11548.</title>
        <authorList>
            <consortium name="US DOE Joint Genome Institute"/>
            <person name="Copeland A."/>
            <person name="Lucas S."/>
            <person name="Lapidus A."/>
            <person name="Barry K."/>
            <person name="Glavina del Rio T."/>
            <person name="Dalin E."/>
            <person name="Tice H."/>
            <person name="Pitluck S."/>
            <person name="Chain P."/>
            <person name="Malfatti S."/>
            <person name="Shin M."/>
            <person name="Vergez L."/>
            <person name="Schmutz J."/>
            <person name="Larimer F."/>
            <person name="Land M."/>
            <person name="Hauser L."/>
            <person name="Kyrpides N."/>
            <person name="Mikhailova N."/>
            <person name="Cozen A.E."/>
            <person name="Fitz-Gibbon S.T."/>
            <person name="House C.H."/>
            <person name="Saltikov C."/>
            <person name="Lowe T.M."/>
            <person name="Richardson P."/>
        </authorList>
    </citation>
    <scope>NUCLEOTIDE SEQUENCE [LARGE SCALE GENOMIC DNA]</scope>
    <source>
        <strain evidence="4">JCM 11548</strain>
    </source>
</reference>
<evidence type="ECO:0000256" key="1">
    <source>
        <dbReference type="ARBA" id="ARBA00022741"/>
    </source>
</evidence>
<sequence length="380" mass="41552">MDLGFRGVTAIYGRPGVGKTTLAMRMAHERLQRGERVLWVSLYEDKETFHKNASLLGYDLSKADFWDFVFVRTDAMLNQIVSAVSQEAYGLVVVDSMSSVLEGAQAREYLINAVYRVFKPAGVDLVAIAEEESATPLDYVVDNLLRLEMRLANGVTERRMYVVKSRGRRAGYYVEFDILEGRGLVFIDELPKPAARGGFEAWSDAVSQAVGPIKGGCAYLFLGGALTPLLAKAAADLSKAGLKVLYRVQGKDAESVRRLVEKFGGKAVVQRAAPRPQSYFAHVMSLYESLNETGADVVVSDGVDLEFLLYGKKALDINLHEVQELRGLGVALLIGMSRDRGLRHAADAVVSIRGGEAVAHTPEGRRICKVEHAPEPALAC</sequence>
<dbReference type="EMBL" id="CP000561">
    <property type="protein sequence ID" value="ABO07660.1"/>
    <property type="molecule type" value="Genomic_DNA"/>
</dbReference>